<gene>
    <name evidence="8" type="ORF">Ami3637_00670</name>
</gene>
<dbReference type="GO" id="GO:0008643">
    <property type="term" value="P:carbohydrate transport"/>
    <property type="evidence" value="ECO:0007669"/>
    <property type="project" value="InterPro"/>
</dbReference>
<evidence type="ECO:0000256" key="6">
    <source>
        <dbReference type="SAM" id="Phobius"/>
    </source>
</evidence>
<dbReference type="Proteomes" id="UP000463883">
    <property type="component" value="Chromosome"/>
</dbReference>
<feature type="transmembrane region" description="Helical" evidence="6">
    <location>
        <begin position="415"/>
        <end position="439"/>
    </location>
</feature>
<comment type="subcellular location">
    <subcellularLocation>
        <location evidence="1">Cell membrane</location>
        <topology evidence="1">Multi-pass membrane protein</topology>
    </subcellularLocation>
</comment>
<keyword evidence="2" id="KW-0813">Transport</keyword>
<keyword evidence="3 6" id="KW-0812">Transmembrane</keyword>
<feature type="transmembrane region" description="Helical" evidence="6">
    <location>
        <begin position="245"/>
        <end position="267"/>
    </location>
</feature>
<dbReference type="InterPro" id="IPR036259">
    <property type="entry name" value="MFS_trans_sf"/>
</dbReference>
<evidence type="ECO:0000256" key="5">
    <source>
        <dbReference type="ARBA" id="ARBA00023136"/>
    </source>
</evidence>
<dbReference type="PANTHER" id="PTHR11328:SF24">
    <property type="entry name" value="MAJOR FACILITATOR SUPERFAMILY (MFS) PROFILE DOMAIN-CONTAINING PROTEIN"/>
    <property type="match status" value="1"/>
</dbReference>
<feature type="transmembrane region" description="Helical" evidence="6">
    <location>
        <begin position="179"/>
        <end position="203"/>
    </location>
</feature>
<protein>
    <submittedName>
        <fullName evidence="8">MFS transporter</fullName>
    </submittedName>
</protein>
<dbReference type="GO" id="GO:0005886">
    <property type="term" value="C:plasma membrane"/>
    <property type="evidence" value="ECO:0007669"/>
    <property type="project" value="UniProtKB-SubCell"/>
</dbReference>
<feature type="transmembrane region" description="Helical" evidence="6">
    <location>
        <begin position="45"/>
        <end position="66"/>
    </location>
</feature>
<name>A0A6P1MHM6_9FIRM</name>
<dbReference type="InterPro" id="IPR020846">
    <property type="entry name" value="MFS_dom"/>
</dbReference>
<evidence type="ECO:0000256" key="1">
    <source>
        <dbReference type="ARBA" id="ARBA00004651"/>
    </source>
</evidence>
<dbReference type="PANTHER" id="PTHR11328">
    <property type="entry name" value="MAJOR FACILITATOR SUPERFAMILY DOMAIN-CONTAINING PROTEIN"/>
    <property type="match status" value="1"/>
</dbReference>
<feature type="transmembrane region" description="Helical" evidence="6">
    <location>
        <begin position="78"/>
        <end position="100"/>
    </location>
</feature>
<evidence type="ECO:0000313" key="8">
    <source>
        <dbReference type="EMBL" id="QHI71096.1"/>
    </source>
</evidence>
<dbReference type="KEGG" id="amic:Ami3637_00670"/>
<evidence type="ECO:0000313" key="9">
    <source>
        <dbReference type="Proteomes" id="UP000463883"/>
    </source>
</evidence>
<dbReference type="GO" id="GO:0015293">
    <property type="term" value="F:symporter activity"/>
    <property type="evidence" value="ECO:0007669"/>
    <property type="project" value="InterPro"/>
</dbReference>
<dbReference type="Pfam" id="PF13347">
    <property type="entry name" value="MFS_2"/>
    <property type="match status" value="1"/>
</dbReference>
<sequence>MKLSLKIKTAYGIIAIADQCLYFLYGTFFLFFTTTVVGIDPGIAGVIAALGALWDAISSAIIGFISDNTHSRFGKRRMFIICASIPVAIVTTLLFTAIEASMTVKIIYYVCMTLLFWTGFSSFFIPFLAWGAELTEDYNERTRLRSFAYVGNTLGMAIGAVMPTIFVDHLMNMGKTQAQAWHGTAAMIAGCVFLSLFIGAFIIKEPSNLDQKPDDMKMSVKRFCQMFLDMVKGFAEILKLKTLRYAIYASILYLAANTIFVADRLYFYTYNMGLDALSITALMAIEPFAGMIFVPILVATSSKFDKRSQFMVGMTICAISMVALRFIGTTNFLEAAIMLVAYGLGAICYWQLMPAMIYDVCEVDELVSGKQRQGTIVSLQAISESLSEAVGLVLLGNMLQWAGFDGNAVSQQENALFWVDNAFTLIPGIFMFLSVYMIYKYPITRKVFNKVLGAVEKQREGHKVNLEEFKEVLL</sequence>
<evidence type="ECO:0000256" key="2">
    <source>
        <dbReference type="ARBA" id="ARBA00022448"/>
    </source>
</evidence>
<feature type="transmembrane region" description="Helical" evidence="6">
    <location>
        <begin position="144"/>
        <end position="167"/>
    </location>
</feature>
<feature type="domain" description="Major facilitator superfamily (MFS) profile" evidence="7">
    <location>
        <begin position="1"/>
        <end position="445"/>
    </location>
</feature>
<dbReference type="InterPro" id="IPR039672">
    <property type="entry name" value="MFS_2"/>
</dbReference>
<dbReference type="PROSITE" id="PS50850">
    <property type="entry name" value="MFS"/>
    <property type="match status" value="1"/>
</dbReference>
<evidence type="ECO:0000259" key="7">
    <source>
        <dbReference type="PROSITE" id="PS50850"/>
    </source>
</evidence>
<evidence type="ECO:0000256" key="4">
    <source>
        <dbReference type="ARBA" id="ARBA00022989"/>
    </source>
</evidence>
<dbReference type="RefSeq" id="WP_162360872.1">
    <property type="nucleotide sequence ID" value="NZ_CP047591.1"/>
</dbReference>
<proteinExistence type="predicted"/>
<feature type="transmembrane region" description="Helical" evidence="6">
    <location>
        <begin position="106"/>
        <end position="132"/>
    </location>
</feature>
<keyword evidence="5 6" id="KW-0472">Membrane</keyword>
<dbReference type="EMBL" id="CP047591">
    <property type="protein sequence ID" value="QHI71096.1"/>
    <property type="molecule type" value="Genomic_DNA"/>
</dbReference>
<evidence type="ECO:0000256" key="3">
    <source>
        <dbReference type="ARBA" id="ARBA00022692"/>
    </source>
</evidence>
<keyword evidence="4 6" id="KW-1133">Transmembrane helix</keyword>
<reference evidence="8 9" key="1">
    <citation type="submission" date="2020-01" db="EMBL/GenBank/DDBJ databases">
        <title>Genomic analysis of Aminipila sp. CBA3637.</title>
        <authorList>
            <person name="Kim Y.B."/>
            <person name="Roh S.W."/>
        </authorList>
    </citation>
    <scope>NUCLEOTIDE SEQUENCE [LARGE SCALE GENOMIC DNA]</scope>
    <source>
        <strain evidence="8 9">CBA3637</strain>
    </source>
</reference>
<dbReference type="SUPFAM" id="SSF103473">
    <property type="entry name" value="MFS general substrate transporter"/>
    <property type="match status" value="1"/>
</dbReference>
<dbReference type="Gene3D" id="1.20.1250.20">
    <property type="entry name" value="MFS general substrate transporter like domains"/>
    <property type="match status" value="1"/>
</dbReference>
<organism evidence="8 9">
    <name type="scientific">Aminipila terrae</name>
    <dbReference type="NCBI Taxonomy" id="2697030"/>
    <lineage>
        <taxon>Bacteria</taxon>
        <taxon>Bacillati</taxon>
        <taxon>Bacillota</taxon>
        <taxon>Clostridia</taxon>
        <taxon>Peptostreptococcales</taxon>
        <taxon>Anaerovoracaceae</taxon>
        <taxon>Aminipila</taxon>
    </lineage>
</organism>
<accession>A0A6P1MHM6</accession>
<feature type="transmembrane region" description="Helical" evidence="6">
    <location>
        <begin position="333"/>
        <end position="353"/>
    </location>
</feature>
<feature type="transmembrane region" description="Helical" evidence="6">
    <location>
        <begin position="21"/>
        <end position="39"/>
    </location>
</feature>
<keyword evidence="9" id="KW-1185">Reference proteome</keyword>
<dbReference type="AlphaFoldDB" id="A0A6P1MHM6"/>
<feature type="transmembrane region" description="Helical" evidence="6">
    <location>
        <begin position="279"/>
        <end position="298"/>
    </location>
</feature>